<comment type="caution">
    <text evidence="4">The sequence shown here is derived from an EMBL/GenBank/DDBJ whole genome shotgun (WGS) entry which is preliminary data.</text>
</comment>
<sequence>MGAASTRSSSSSSIRMKRNCCFANDNTKKNDKPCVPNNKDTKKCYKAGKITRNPFFNFLREYRSKNCGMTVIALAKAAGAIWRKMDATQREPYCKLAQCAPKIPRRRRRHRNNHKKNKNKCGKRR</sequence>
<organism evidence="4 5">
    <name type="scientific">Ignelater luminosus</name>
    <name type="common">Cucubano</name>
    <name type="synonym">Pyrophorus luminosus</name>
    <dbReference type="NCBI Taxonomy" id="2038154"/>
    <lineage>
        <taxon>Eukaryota</taxon>
        <taxon>Metazoa</taxon>
        <taxon>Ecdysozoa</taxon>
        <taxon>Arthropoda</taxon>
        <taxon>Hexapoda</taxon>
        <taxon>Insecta</taxon>
        <taxon>Pterygota</taxon>
        <taxon>Neoptera</taxon>
        <taxon>Endopterygota</taxon>
        <taxon>Coleoptera</taxon>
        <taxon>Polyphaga</taxon>
        <taxon>Elateriformia</taxon>
        <taxon>Elateroidea</taxon>
        <taxon>Elateridae</taxon>
        <taxon>Agrypninae</taxon>
        <taxon>Pyrophorini</taxon>
        <taxon>Ignelater</taxon>
    </lineage>
</organism>
<dbReference type="PROSITE" id="PS50118">
    <property type="entry name" value="HMG_BOX_2"/>
    <property type="match status" value="1"/>
</dbReference>
<dbReference type="Gene3D" id="1.10.30.10">
    <property type="entry name" value="High mobility group box domain"/>
    <property type="match status" value="1"/>
</dbReference>
<protein>
    <recommendedName>
        <fullName evidence="3">HMG box domain-containing protein</fullName>
    </recommendedName>
</protein>
<dbReference type="InterPro" id="IPR024460">
    <property type="entry name" value="Protamine-like"/>
</dbReference>
<dbReference type="AlphaFoldDB" id="A0A8K0GJB1"/>
<dbReference type="SUPFAM" id="SSF47095">
    <property type="entry name" value="HMG-box"/>
    <property type="match status" value="1"/>
</dbReference>
<dbReference type="CDD" id="cd00084">
    <property type="entry name" value="HMG-box_SF"/>
    <property type="match status" value="1"/>
</dbReference>
<feature type="domain" description="HMG box" evidence="3">
    <location>
        <begin position="48"/>
        <end position="118"/>
    </location>
</feature>
<evidence type="ECO:0000259" key="3">
    <source>
        <dbReference type="PROSITE" id="PS50118"/>
    </source>
</evidence>
<feature type="region of interest" description="Disordered" evidence="2">
    <location>
        <begin position="104"/>
        <end position="125"/>
    </location>
</feature>
<dbReference type="Pfam" id="PF06382">
    <property type="entry name" value="Protamine_like"/>
    <property type="match status" value="1"/>
</dbReference>
<gene>
    <name evidence="4" type="ORF">ILUMI_02383</name>
</gene>
<dbReference type="GO" id="GO:0005634">
    <property type="term" value="C:nucleus"/>
    <property type="evidence" value="ECO:0007669"/>
    <property type="project" value="UniProtKB-UniRule"/>
</dbReference>
<reference evidence="4" key="1">
    <citation type="submission" date="2019-08" db="EMBL/GenBank/DDBJ databases">
        <title>The genome of the North American firefly Photinus pyralis.</title>
        <authorList>
            <consortium name="Photinus pyralis genome working group"/>
            <person name="Fallon T.R."/>
            <person name="Sander Lower S.E."/>
            <person name="Weng J.-K."/>
        </authorList>
    </citation>
    <scope>NUCLEOTIDE SEQUENCE</scope>
    <source>
        <strain evidence="4">TRF0915ILg1</strain>
        <tissue evidence="4">Whole body</tissue>
    </source>
</reference>
<evidence type="ECO:0000313" key="4">
    <source>
        <dbReference type="EMBL" id="KAF2903777.1"/>
    </source>
</evidence>
<keyword evidence="1" id="KW-0539">Nucleus</keyword>
<evidence type="ECO:0000256" key="1">
    <source>
        <dbReference type="PROSITE-ProRule" id="PRU00267"/>
    </source>
</evidence>
<name>A0A8K0GJB1_IGNLU</name>
<keyword evidence="1" id="KW-0238">DNA-binding</keyword>
<evidence type="ECO:0000313" key="5">
    <source>
        <dbReference type="Proteomes" id="UP000801492"/>
    </source>
</evidence>
<dbReference type="Proteomes" id="UP000801492">
    <property type="component" value="Unassembled WGS sequence"/>
</dbReference>
<dbReference type="OrthoDB" id="7675944at2759"/>
<dbReference type="InterPro" id="IPR009071">
    <property type="entry name" value="HMG_box_dom"/>
</dbReference>
<accession>A0A8K0GJB1</accession>
<feature type="DNA-binding region" description="HMG box" evidence="1">
    <location>
        <begin position="48"/>
        <end position="118"/>
    </location>
</feature>
<dbReference type="EMBL" id="VTPC01000932">
    <property type="protein sequence ID" value="KAF2903777.1"/>
    <property type="molecule type" value="Genomic_DNA"/>
</dbReference>
<evidence type="ECO:0000256" key="2">
    <source>
        <dbReference type="SAM" id="MobiDB-lite"/>
    </source>
</evidence>
<dbReference type="GO" id="GO:0003677">
    <property type="term" value="F:DNA binding"/>
    <property type="evidence" value="ECO:0007669"/>
    <property type="project" value="UniProtKB-UniRule"/>
</dbReference>
<keyword evidence="5" id="KW-1185">Reference proteome</keyword>
<dbReference type="GO" id="GO:0035092">
    <property type="term" value="P:sperm DNA condensation"/>
    <property type="evidence" value="ECO:0007669"/>
    <property type="project" value="InterPro"/>
</dbReference>
<proteinExistence type="predicted"/>
<dbReference type="InterPro" id="IPR036910">
    <property type="entry name" value="HMG_box_dom_sf"/>
</dbReference>